<dbReference type="RefSeq" id="WP_345049848.1">
    <property type="nucleotide sequence ID" value="NZ_BAABDK010000001.1"/>
</dbReference>
<protein>
    <recommendedName>
        <fullName evidence="4">Glycosyltransferase RgtA/B/C/D-like domain-containing protein</fullName>
    </recommendedName>
</protein>
<keyword evidence="1" id="KW-0812">Transmembrane</keyword>
<feature type="transmembrane region" description="Helical" evidence="1">
    <location>
        <begin position="64"/>
        <end position="88"/>
    </location>
</feature>
<name>A0ABP7TBN7_9BACT</name>
<dbReference type="Proteomes" id="UP001501469">
    <property type="component" value="Unassembled WGS sequence"/>
</dbReference>
<organism evidence="2 3">
    <name type="scientific">Hymenobacter glaciei</name>
    <dbReference type="NCBI Taxonomy" id="877209"/>
    <lineage>
        <taxon>Bacteria</taxon>
        <taxon>Pseudomonadati</taxon>
        <taxon>Bacteroidota</taxon>
        <taxon>Cytophagia</taxon>
        <taxon>Cytophagales</taxon>
        <taxon>Hymenobacteraceae</taxon>
        <taxon>Hymenobacter</taxon>
    </lineage>
</organism>
<feature type="transmembrane region" description="Helical" evidence="1">
    <location>
        <begin position="293"/>
        <end position="312"/>
    </location>
</feature>
<keyword evidence="1" id="KW-1133">Transmembrane helix</keyword>
<feature type="transmembrane region" description="Helical" evidence="1">
    <location>
        <begin position="189"/>
        <end position="211"/>
    </location>
</feature>
<keyword evidence="1" id="KW-0472">Membrane</keyword>
<proteinExistence type="predicted"/>
<feature type="transmembrane region" description="Helical" evidence="1">
    <location>
        <begin position="253"/>
        <end position="272"/>
    </location>
</feature>
<keyword evidence="3" id="KW-1185">Reference proteome</keyword>
<gene>
    <name evidence="2" type="ORF">GCM10022409_04840</name>
</gene>
<reference evidence="3" key="1">
    <citation type="journal article" date="2019" name="Int. J. Syst. Evol. Microbiol.">
        <title>The Global Catalogue of Microorganisms (GCM) 10K type strain sequencing project: providing services to taxonomists for standard genome sequencing and annotation.</title>
        <authorList>
            <consortium name="The Broad Institute Genomics Platform"/>
            <consortium name="The Broad Institute Genome Sequencing Center for Infectious Disease"/>
            <person name="Wu L."/>
            <person name="Ma J."/>
        </authorList>
    </citation>
    <scope>NUCLEOTIDE SEQUENCE [LARGE SCALE GENOMIC DNA]</scope>
    <source>
        <strain evidence="3">JCM 17225</strain>
    </source>
</reference>
<evidence type="ECO:0000313" key="3">
    <source>
        <dbReference type="Proteomes" id="UP001501469"/>
    </source>
</evidence>
<evidence type="ECO:0008006" key="4">
    <source>
        <dbReference type="Google" id="ProtNLM"/>
    </source>
</evidence>
<accession>A0ABP7TBN7</accession>
<feature type="transmembrane region" description="Helical" evidence="1">
    <location>
        <begin position="119"/>
        <end position="140"/>
    </location>
</feature>
<evidence type="ECO:0000256" key="1">
    <source>
        <dbReference type="SAM" id="Phobius"/>
    </source>
</evidence>
<sequence>MLAITALRLFMSIPAITPAYDDAASYALFVSRGLLSVTSYYPLPNNHVLSNLVDWLFFQVNPGFWWTMRLPVVLAAALATWLLFIGLLRARVSFRPALLTVVLFSLSQLSLYHATVGRGYWLLMVGAALVFFATLELSSAAPTRPRRTWLELVVGGLVGTYSVPTFVLVLVSAFSWLGFRAIRRRQWELLLQTALAGAIISAGTLLLYAPLMLVSGPDKLFGNGFVAPRPWQEFLVGLPRYIWETEGFLAGQVKLGAIITLTVLLGALWYLLRVRKDIAAGSREFSPWQRLGLISLWFLGVPYAVLIAQHVFAPSRTLFYKSFLLYLLLALLVEEILRTTKLRLPKVCGLIVLAVGWTAYQFRSLSHDNRTPRQHNAAYHEAYAWLAQHAPGPALVPEPTHGIFLTLYFRSESPGYPWLPDFEPQPGRTYKYVVAFPNQRGYFQPRFTYAPAFQNAEVEIYQVRETQVGPGLPNYWHLSN</sequence>
<feature type="transmembrane region" description="Helical" evidence="1">
    <location>
        <begin position="152"/>
        <end position="177"/>
    </location>
</feature>
<dbReference type="EMBL" id="BAABDK010000001">
    <property type="protein sequence ID" value="GAA4023978.1"/>
    <property type="molecule type" value="Genomic_DNA"/>
</dbReference>
<comment type="caution">
    <text evidence="2">The sequence shown here is derived from an EMBL/GenBank/DDBJ whole genome shotgun (WGS) entry which is preliminary data.</text>
</comment>
<evidence type="ECO:0000313" key="2">
    <source>
        <dbReference type="EMBL" id="GAA4023978.1"/>
    </source>
</evidence>